<gene>
    <name evidence="2" type="ORF">LEMA_P012620.1</name>
</gene>
<dbReference type="STRING" id="985895.E5ADC3"/>
<dbReference type="InParanoid" id="E5ADC3"/>
<feature type="compositionally biased region" description="Polar residues" evidence="1">
    <location>
        <begin position="92"/>
        <end position="101"/>
    </location>
</feature>
<dbReference type="InterPro" id="IPR053178">
    <property type="entry name" value="Osmoadaptation_assoc"/>
</dbReference>
<dbReference type="HOGENOM" id="CLU_021599_0_1_1"/>
<reference evidence="3" key="1">
    <citation type="journal article" date="2011" name="Nat. Commun.">
        <title>Effector diversification within compartments of the Leptosphaeria maculans genome affected by Repeat-Induced Point mutations.</title>
        <authorList>
            <person name="Rouxel T."/>
            <person name="Grandaubert J."/>
            <person name="Hane J.K."/>
            <person name="Hoede C."/>
            <person name="van de Wouw A.P."/>
            <person name="Couloux A."/>
            <person name="Dominguez V."/>
            <person name="Anthouard V."/>
            <person name="Bally P."/>
            <person name="Bourras S."/>
            <person name="Cozijnsen A.J."/>
            <person name="Ciuffetti L.M."/>
            <person name="Degrave A."/>
            <person name="Dilmaghani A."/>
            <person name="Duret L."/>
            <person name="Fudal I."/>
            <person name="Goodwin S.B."/>
            <person name="Gout L."/>
            <person name="Glaser N."/>
            <person name="Linglin J."/>
            <person name="Kema G.H.J."/>
            <person name="Lapalu N."/>
            <person name="Lawrence C.B."/>
            <person name="May K."/>
            <person name="Meyer M."/>
            <person name="Ollivier B."/>
            <person name="Poulain J."/>
            <person name="Schoch C.L."/>
            <person name="Simon A."/>
            <person name="Spatafora J.W."/>
            <person name="Stachowiak A."/>
            <person name="Turgeon B.G."/>
            <person name="Tyler B.M."/>
            <person name="Vincent D."/>
            <person name="Weissenbach J."/>
            <person name="Amselem J."/>
            <person name="Quesneville H."/>
            <person name="Oliver R.P."/>
            <person name="Wincker P."/>
            <person name="Balesdent M.-H."/>
            <person name="Howlett B.J."/>
        </authorList>
    </citation>
    <scope>NUCLEOTIDE SEQUENCE [LARGE SCALE GENOMIC DNA]</scope>
    <source>
        <strain evidence="3">JN3 / isolate v23.1.3 / race Av1-4-5-6-7-8</strain>
    </source>
</reference>
<evidence type="ECO:0000256" key="1">
    <source>
        <dbReference type="SAM" id="MobiDB-lite"/>
    </source>
</evidence>
<dbReference type="OMA" id="MCLMISE"/>
<dbReference type="PANTHER" id="PTHR38111:SF9">
    <property type="entry name" value="ZN(2)-C6 FUNGAL-TYPE DOMAIN-CONTAINING PROTEIN"/>
    <property type="match status" value="1"/>
</dbReference>
<feature type="region of interest" description="Disordered" evidence="1">
    <location>
        <begin position="78"/>
        <end position="119"/>
    </location>
</feature>
<organism evidence="2 3">
    <name type="scientific">Leptosphaeria maculans (strain JN3 / isolate v23.1.3 / race Av1-4-5-6-7-8)</name>
    <name type="common">Blackleg fungus</name>
    <name type="synonym">Phoma lingam</name>
    <dbReference type="NCBI Taxonomy" id="985895"/>
    <lineage>
        <taxon>Eukaryota</taxon>
        <taxon>Fungi</taxon>
        <taxon>Dikarya</taxon>
        <taxon>Ascomycota</taxon>
        <taxon>Pezizomycotina</taxon>
        <taxon>Dothideomycetes</taxon>
        <taxon>Pleosporomycetidae</taxon>
        <taxon>Pleosporales</taxon>
        <taxon>Pleosporineae</taxon>
        <taxon>Leptosphaeriaceae</taxon>
        <taxon>Plenodomus</taxon>
        <taxon>Plenodomus lingam/Leptosphaeria maculans species complex</taxon>
    </lineage>
</organism>
<keyword evidence="3" id="KW-1185">Reference proteome</keyword>
<dbReference type="Proteomes" id="UP000002668">
    <property type="component" value="Genome"/>
</dbReference>
<dbReference type="OrthoDB" id="4491390at2759"/>
<name>E5ADC3_LEPMJ</name>
<accession>E5ADC3</accession>
<evidence type="ECO:0000313" key="3">
    <source>
        <dbReference type="Proteomes" id="UP000002668"/>
    </source>
</evidence>
<dbReference type="EMBL" id="FP929139">
    <property type="protein sequence ID" value="CBY02475.1"/>
    <property type="molecule type" value="Genomic_DNA"/>
</dbReference>
<sequence length="530" mass="58283">MRYSALTFPPVTPAPRPTNTASTLQHPDHRAGTPQDPLIGECDGKLPTCSQCCLTGRECGGYKLDPVFIPYKVTTLQKSSRKGRTNKRSSEAAASTTGSKTRNVERTVAGQPPPSQICRPVDSATPQEFTAVVLSCFIPKYQQGPPTFDLSTSQVCGAWVGILPGLVARVGSGSRKLLYLATQAFAASILDSSTQAKSKSFHSQEAYHNTLQRLNKELVSMKSFFSVETAAAIVCLAMVELMLPISDNGIHAHTGGLGALINLSPPDLFSRKEFHAIFIGCRPVLLFQALAARKSTFLAQENWLRIPFRHHPPSAIQALISDGAVIPSIMEAIDILPTLPWYAAVMKAHQLKAKLEMVLGRLSRWNDRFGRDISESPGPILKADSPQAFENGARSFWFPSLVAANVHTHMWAFEIVSLVELDKLTPYLPGEKDVVSTPDQDEEPPFARITTLASKICQCMEYLLQEDLKLFGPAAALFPLNIAYEVLSKDEEGNKQLIARCWQYFDLIRHRGISSKAIFPPSYRDVCIDT</sequence>
<protein>
    <submittedName>
        <fullName evidence="2">Predicted protein</fullName>
    </submittedName>
</protein>
<proteinExistence type="predicted"/>
<dbReference type="PANTHER" id="PTHR38111">
    <property type="entry name" value="ZN(2)-C6 FUNGAL-TYPE DOMAIN-CONTAINING PROTEIN-RELATED"/>
    <property type="match status" value="1"/>
</dbReference>
<dbReference type="eggNOG" id="ENOG502RH76">
    <property type="taxonomic scope" value="Eukaryota"/>
</dbReference>
<dbReference type="VEuPathDB" id="FungiDB:LEMA_P012620.1"/>
<feature type="region of interest" description="Disordered" evidence="1">
    <location>
        <begin position="1"/>
        <end position="32"/>
    </location>
</feature>
<evidence type="ECO:0000313" key="2">
    <source>
        <dbReference type="EMBL" id="CBY02475.1"/>
    </source>
</evidence>
<dbReference type="AlphaFoldDB" id="E5ADC3"/>